<dbReference type="AlphaFoldDB" id="A0A174WV75"/>
<feature type="compositionally biased region" description="Low complexity" evidence="1">
    <location>
        <begin position="55"/>
        <end position="68"/>
    </location>
</feature>
<protein>
    <submittedName>
        <fullName evidence="2">Uncharacterized protein</fullName>
    </submittedName>
</protein>
<accession>A0A174WV75</accession>
<name>A0A174WV75_9BACE</name>
<evidence type="ECO:0000313" key="2">
    <source>
        <dbReference type="EMBL" id="CUQ47970.1"/>
    </source>
</evidence>
<gene>
    <name evidence="2" type="ORF">ERS852558_03668</name>
</gene>
<organism evidence="2 3">
    <name type="scientific">Bacteroides caccae</name>
    <dbReference type="NCBI Taxonomy" id="47678"/>
    <lineage>
        <taxon>Bacteria</taxon>
        <taxon>Pseudomonadati</taxon>
        <taxon>Bacteroidota</taxon>
        <taxon>Bacteroidia</taxon>
        <taxon>Bacteroidales</taxon>
        <taxon>Bacteroidaceae</taxon>
        <taxon>Bacteroides</taxon>
    </lineage>
</organism>
<sequence>MQRFTKALKGFVALCPYIDELNPKDLCNSQGRIVRKDNDGKAADMIYLRSCGTAETAAGGGTEPADPTLMFVPDERPDE</sequence>
<feature type="region of interest" description="Disordered" evidence="1">
    <location>
        <begin position="55"/>
        <end position="79"/>
    </location>
</feature>
<proteinExistence type="predicted"/>
<dbReference type="EMBL" id="CZBL01000018">
    <property type="protein sequence ID" value="CUQ47970.1"/>
    <property type="molecule type" value="Genomic_DNA"/>
</dbReference>
<evidence type="ECO:0000256" key="1">
    <source>
        <dbReference type="SAM" id="MobiDB-lite"/>
    </source>
</evidence>
<dbReference type="Proteomes" id="UP000095725">
    <property type="component" value="Unassembled WGS sequence"/>
</dbReference>
<evidence type="ECO:0000313" key="3">
    <source>
        <dbReference type="Proteomes" id="UP000095725"/>
    </source>
</evidence>
<reference evidence="2 3" key="1">
    <citation type="submission" date="2015-09" db="EMBL/GenBank/DDBJ databases">
        <authorList>
            <consortium name="Pathogen Informatics"/>
        </authorList>
    </citation>
    <scope>NUCLEOTIDE SEQUENCE [LARGE SCALE GENOMIC DNA]</scope>
    <source>
        <strain evidence="2 3">2789STDY5834946</strain>
    </source>
</reference>